<comment type="catalytic activity">
    <reaction evidence="4 5">
        <text>L-glutaminyl-[peptide chain release factor] + S-adenosyl-L-methionine = N(5)-methyl-L-glutaminyl-[peptide chain release factor] + S-adenosyl-L-homocysteine + H(+)</text>
        <dbReference type="Rhea" id="RHEA:42896"/>
        <dbReference type="Rhea" id="RHEA-COMP:10271"/>
        <dbReference type="Rhea" id="RHEA-COMP:10272"/>
        <dbReference type="ChEBI" id="CHEBI:15378"/>
        <dbReference type="ChEBI" id="CHEBI:30011"/>
        <dbReference type="ChEBI" id="CHEBI:57856"/>
        <dbReference type="ChEBI" id="CHEBI:59789"/>
        <dbReference type="ChEBI" id="CHEBI:61891"/>
        <dbReference type="EC" id="2.1.1.297"/>
    </reaction>
</comment>
<dbReference type="InterPro" id="IPR007848">
    <property type="entry name" value="Small_mtfrase_dom"/>
</dbReference>
<dbReference type="SUPFAM" id="SSF53335">
    <property type="entry name" value="S-adenosyl-L-methionine-dependent methyltransferases"/>
    <property type="match status" value="1"/>
</dbReference>
<dbReference type="EMBL" id="JALAYX010000004">
    <property type="protein sequence ID" value="MCJ8240110.1"/>
    <property type="molecule type" value="Genomic_DNA"/>
</dbReference>
<evidence type="ECO:0000259" key="6">
    <source>
        <dbReference type="Pfam" id="PF05175"/>
    </source>
</evidence>
<evidence type="ECO:0000313" key="8">
    <source>
        <dbReference type="EMBL" id="MCJ8240110.1"/>
    </source>
</evidence>
<dbReference type="NCBIfam" id="TIGR00536">
    <property type="entry name" value="hemK_fam"/>
    <property type="match status" value="1"/>
</dbReference>
<dbReference type="HAMAP" id="MF_02126">
    <property type="entry name" value="RF_methyltr_PrmC"/>
    <property type="match status" value="1"/>
</dbReference>
<comment type="caution">
    <text evidence="8">The sequence shown here is derived from an EMBL/GenBank/DDBJ whole genome shotgun (WGS) entry which is preliminary data.</text>
</comment>
<dbReference type="InterPro" id="IPR029063">
    <property type="entry name" value="SAM-dependent_MTases_sf"/>
</dbReference>
<dbReference type="InterPro" id="IPR019874">
    <property type="entry name" value="RF_methyltr_PrmC"/>
</dbReference>
<protein>
    <recommendedName>
        <fullName evidence="5">Release factor glutamine methyltransferase</fullName>
        <shortName evidence="5">RF MTase</shortName>
        <ecNumber evidence="5">2.1.1.297</ecNumber>
    </recommendedName>
    <alternativeName>
        <fullName evidence="5">N5-glutamine methyltransferase PrmC</fullName>
    </alternativeName>
    <alternativeName>
        <fullName evidence="5">Protein-(glutamine-N5) MTase PrmC</fullName>
    </alternativeName>
    <alternativeName>
        <fullName evidence="5">Protein-glutamine N-methyltransferase PrmC</fullName>
    </alternativeName>
</protein>
<comment type="function">
    <text evidence="5">Methylates the class 1 translation termination release factors RF1/PrfA and RF2/PrfB on the glutamine residue of the universally conserved GGQ motif.</text>
</comment>
<evidence type="ECO:0000256" key="5">
    <source>
        <dbReference type="HAMAP-Rule" id="MF_02126"/>
    </source>
</evidence>
<dbReference type="Pfam" id="PF05175">
    <property type="entry name" value="MTS"/>
    <property type="match status" value="1"/>
</dbReference>
<keyword evidence="3 5" id="KW-0949">S-adenosyl-L-methionine</keyword>
<comment type="similarity">
    <text evidence="5">Belongs to the protein N5-glutamine methyltransferase family. PrmC subfamily.</text>
</comment>
<keyword evidence="9" id="KW-1185">Reference proteome</keyword>
<dbReference type="Gene3D" id="1.10.8.10">
    <property type="entry name" value="DNA helicase RuvA subunit, C-terminal domain"/>
    <property type="match status" value="1"/>
</dbReference>
<evidence type="ECO:0000256" key="4">
    <source>
        <dbReference type="ARBA" id="ARBA00048391"/>
    </source>
</evidence>
<feature type="binding site" evidence="5">
    <location>
        <position position="181"/>
    </location>
    <ligand>
        <name>S-adenosyl-L-methionine</name>
        <dbReference type="ChEBI" id="CHEBI:59789"/>
    </ligand>
</feature>
<dbReference type="NCBIfam" id="TIGR03534">
    <property type="entry name" value="RF_mod_PrmC"/>
    <property type="match status" value="1"/>
</dbReference>
<dbReference type="PROSITE" id="PS00092">
    <property type="entry name" value="N6_MTASE"/>
    <property type="match status" value="1"/>
</dbReference>
<dbReference type="PANTHER" id="PTHR18895">
    <property type="entry name" value="HEMK METHYLTRANSFERASE"/>
    <property type="match status" value="1"/>
</dbReference>
<evidence type="ECO:0000256" key="1">
    <source>
        <dbReference type="ARBA" id="ARBA00022603"/>
    </source>
</evidence>
<keyword evidence="2 5" id="KW-0808">Transferase</keyword>
<feature type="binding site" evidence="5">
    <location>
        <position position="152"/>
    </location>
    <ligand>
        <name>S-adenosyl-L-methionine</name>
        <dbReference type="ChEBI" id="CHEBI:59789"/>
    </ligand>
</feature>
<dbReference type="Gene3D" id="3.40.50.150">
    <property type="entry name" value="Vaccinia Virus protein VP39"/>
    <property type="match status" value="1"/>
</dbReference>
<feature type="domain" description="Release factor glutamine methyltransferase N-terminal" evidence="7">
    <location>
        <begin position="11"/>
        <end position="80"/>
    </location>
</feature>
<evidence type="ECO:0000256" key="2">
    <source>
        <dbReference type="ARBA" id="ARBA00022679"/>
    </source>
</evidence>
<evidence type="ECO:0000259" key="7">
    <source>
        <dbReference type="Pfam" id="PF17827"/>
    </source>
</evidence>
<dbReference type="InterPro" id="IPR050320">
    <property type="entry name" value="N5-glutamine_MTase"/>
</dbReference>
<evidence type="ECO:0000313" key="9">
    <source>
        <dbReference type="Proteomes" id="UP001522662"/>
    </source>
</evidence>
<dbReference type="Pfam" id="PF17827">
    <property type="entry name" value="PrmC_N"/>
    <property type="match status" value="1"/>
</dbReference>
<keyword evidence="1 5" id="KW-0489">Methyltransferase</keyword>
<feature type="binding site" evidence="5">
    <location>
        <position position="195"/>
    </location>
    <ligand>
        <name>S-adenosyl-L-methionine</name>
        <dbReference type="ChEBI" id="CHEBI:59789"/>
    </ligand>
</feature>
<dbReference type="GO" id="GO:0102559">
    <property type="term" value="F:peptide chain release factor N(5)-glutamine methyltransferase activity"/>
    <property type="evidence" value="ECO:0007669"/>
    <property type="project" value="UniProtKB-EC"/>
</dbReference>
<dbReference type="InterPro" id="IPR004556">
    <property type="entry name" value="HemK-like"/>
</dbReference>
<dbReference type="RefSeq" id="WP_245137472.1">
    <property type="nucleotide sequence ID" value="NZ_CP128477.1"/>
</dbReference>
<feature type="binding site" evidence="5">
    <location>
        <begin position="195"/>
        <end position="198"/>
    </location>
    <ligand>
        <name>substrate</name>
    </ligand>
</feature>
<dbReference type="Proteomes" id="UP001522662">
    <property type="component" value="Unassembled WGS sequence"/>
</dbReference>
<accession>A0ABT0D3Y4</accession>
<evidence type="ECO:0000256" key="3">
    <source>
        <dbReference type="ARBA" id="ARBA00022691"/>
    </source>
</evidence>
<feature type="binding site" evidence="5">
    <location>
        <begin position="129"/>
        <end position="133"/>
    </location>
    <ligand>
        <name>S-adenosyl-L-methionine</name>
        <dbReference type="ChEBI" id="CHEBI:59789"/>
    </ligand>
</feature>
<dbReference type="InterPro" id="IPR002052">
    <property type="entry name" value="DNA_methylase_N6_adenine_CS"/>
</dbReference>
<dbReference type="EC" id="2.1.1.297" evidence="5"/>
<proteinExistence type="inferred from homology"/>
<reference evidence="8 9" key="1">
    <citation type="submission" date="2022-03" db="EMBL/GenBank/DDBJ databases">
        <title>Rhizobium SSM4.3 sp. nov., isolated from Sediment (Gouqi Island).</title>
        <authorList>
            <person name="Chen G."/>
        </authorList>
    </citation>
    <scope>NUCLEOTIDE SEQUENCE [LARGE SCALE GENOMIC DNA]</scope>
    <source>
        <strain evidence="8 9">SSM4.3</strain>
    </source>
</reference>
<dbReference type="CDD" id="cd02440">
    <property type="entry name" value="AdoMet_MTases"/>
    <property type="match status" value="1"/>
</dbReference>
<dbReference type="PANTHER" id="PTHR18895:SF74">
    <property type="entry name" value="MTRF1L RELEASE FACTOR GLUTAMINE METHYLTRANSFERASE"/>
    <property type="match status" value="1"/>
</dbReference>
<sequence>MSGAVPSARSLIADARRRFEAAGLGDPATDARVLVCGLLDIRPTALLLEGDRPVAPDTVAQVEDAITRRIRHEPVHRILGRREFYGLDLALSAGTLEPRPDTEILVDVILPQLLDMVTKGLKPHIVDLGTGTGAIALALLHECPQADALGIDISEDALRTATGNAERNGLGSRFATRLGPWFDQTPERFDIIVSNPPYIRSDVVTGLEPEVANFDPMAALDGGPDGLEAYRCIAAEARDHLEDHGLVGLEIGFDQRDDVVQIFEGAGFSLLEERRDYGGNDRVLVFAPRLD</sequence>
<gene>
    <name evidence="5 8" type="primary">prmC</name>
    <name evidence="8" type="ORF">MKJ03_17400</name>
</gene>
<organism evidence="8 9">
    <name type="scientific">Peteryoungia algae</name>
    <dbReference type="NCBI Taxonomy" id="2919917"/>
    <lineage>
        <taxon>Bacteria</taxon>
        <taxon>Pseudomonadati</taxon>
        <taxon>Pseudomonadota</taxon>
        <taxon>Alphaproteobacteria</taxon>
        <taxon>Hyphomicrobiales</taxon>
        <taxon>Rhizobiaceae</taxon>
        <taxon>Peteryoungia</taxon>
    </lineage>
</organism>
<dbReference type="InterPro" id="IPR040758">
    <property type="entry name" value="PrmC_N"/>
</dbReference>
<name>A0ABT0D3Y4_9HYPH</name>
<dbReference type="GO" id="GO:0032259">
    <property type="term" value="P:methylation"/>
    <property type="evidence" value="ECO:0007669"/>
    <property type="project" value="UniProtKB-KW"/>
</dbReference>
<feature type="domain" description="Methyltransferase small" evidence="6">
    <location>
        <begin position="113"/>
        <end position="200"/>
    </location>
</feature>